<feature type="compositionally biased region" description="Polar residues" evidence="1">
    <location>
        <begin position="473"/>
        <end position="483"/>
    </location>
</feature>
<feature type="region of interest" description="Disordered" evidence="1">
    <location>
        <begin position="620"/>
        <end position="647"/>
    </location>
</feature>
<evidence type="ECO:0000256" key="1">
    <source>
        <dbReference type="SAM" id="MobiDB-lite"/>
    </source>
</evidence>
<feature type="compositionally biased region" description="Basic and acidic residues" evidence="1">
    <location>
        <begin position="213"/>
        <end position="222"/>
    </location>
</feature>
<gene>
    <name evidence="2" type="ORF">BGZ97_006392</name>
</gene>
<feature type="region of interest" description="Disordered" evidence="1">
    <location>
        <begin position="188"/>
        <end position="273"/>
    </location>
</feature>
<protein>
    <submittedName>
        <fullName evidence="2">Uncharacterized protein</fullName>
    </submittedName>
</protein>
<feature type="region of interest" description="Disordered" evidence="1">
    <location>
        <begin position="375"/>
        <end position="400"/>
    </location>
</feature>
<reference evidence="2" key="1">
    <citation type="journal article" date="2020" name="Fungal Divers.">
        <title>Resolving the Mortierellaceae phylogeny through synthesis of multi-gene phylogenetics and phylogenomics.</title>
        <authorList>
            <person name="Vandepol N."/>
            <person name="Liber J."/>
            <person name="Desiro A."/>
            <person name="Na H."/>
            <person name="Kennedy M."/>
            <person name="Barry K."/>
            <person name="Grigoriev I.V."/>
            <person name="Miller A.N."/>
            <person name="O'Donnell K."/>
            <person name="Stajich J.E."/>
            <person name="Bonito G."/>
        </authorList>
    </citation>
    <scope>NUCLEOTIDE SEQUENCE</scope>
    <source>
        <strain evidence="2">NVP60</strain>
    </source>
</reference>
<feature type="compositionally biased region" description="Polar residues" evidence="1">
    <location>
        <begin position="25"/>
        <end position="37"/>
    </location>
</feature>
<proteinExistence type="predicted"/>
<feature type="compositionally biased region" description="Polar residues" evidence="1">
    <location>
        <begin position="492"/>
        <end position="501"/>
    </location>
</feature>
<organism evidence="2 3">
    <name type="scientific">Linnemannia gamsii</name>
    <dbReference type="NCBI Taxonomy" id="64522"/>
    <lineage>
        <taxon>Eukaryota</taxon>
        <taxon>Fungi</taxon>
        <taxon>Fungi incertae sedis</taxon>
        <taxon>Mucoromycota</taxon>
        <taxon>Mortierellomycotina</taxon>
        <taxon>Mortierellomycetes</taxon>
        <taxon>Mortierellales</taxon>
        <taxon>Mortierellaceae</taxon>
        <taxon>Linnemannia</taxon>
    </lineage>
</organism>
<name>A0A9P6RFZ1_9FUNG</name>
<dbReference type="AlphaFoldDB" id="A0A9P6RFZ1"/>
<feature type="region of interest" description="Disordered" evidence="1">
    <location>
        <begin position="1"/>
        <end position="53"/>
    </location>
</feature>
<accession>A0A9P6RFZ1</accession>
<feature type="compositionally biased region" description="Polar residues" evidence="1">
    <location>
        <begin position="375"/>
        <end position="396"/>
    </location>
</feature>
<comment type="caution">
    <text evidence="2">The sequence shown here is derived from an EMBL/GenBank/DDBJ whole genome shotgun (WGS) entry which is preliminary data.</text>
</comment>
<dbReference type="Proteomes" id="UP000823405">
    <property type="component" value="Unassembled WGS sequence"/>
</dbReference>
<evidence type="ECO:0000313" key="3">
    <source>
        <dbReference type="Proteomes" id="UP000823405"/>
    </source>
</evidence>
<evidence type="ECO:0000313" key="2">
    <source>
        <dbReference type="EMBL" id="KAG0316780.1"/>
    </source>
</evidence>
<dbReference type="EMBL" id="JAAAIN010000283">
    <property type="protein sequence ID" value="KAG0316780.1"/>
    <property type="molecule type" value="Genomic_DNA"/>
</dbReference>
<sequence>MKRAIKSFFGVKSRAKKDKDHHSENTTASNVNSTLNSAVDPHRRSSNSNQPSVIIHEVVSEPYDPRPTRNIIEVQQRLRASATGEPSTPLQPRPRLQSEIAHSNLQPATVGTTISHPEQTEIQGACRLYVQQLQLVDRGAGAASATHKPSEGSPSNARRQDHIVSTRAATIAAATQAEYGNGDPYQTYHCVARSSPPPLIPPLAQDRGYGTHPRQEAGRDDNDNSLSTRSSSDVRDNQTLRSETQVCDLGSLQPAPLNAVHTKSNGEDKQETFGGKVEMVNNEEEEMDSANVCIKTTLSEHQHSIHQGHQDREQGRMQGQGHTQESFKAPQYRSPDLERALPPVPNPDPVLNPTSQDVSKKHFSLSGLTSRTIFSKRSETSSSKGKSINRGDTQSDVSDKVSPKVRQFDLDVDQFMRDNTILGLEKHPYRVGLEYELQLHALAYATKLAEERESDQGEVTLLRQSQERVLVTSQRPLSIQSKGPPSVPILSISDSPPSRTIDTPESKRLSHTSRGTSHRNAHRIIYSADLANGLPRGHIAREGNYEIVPTKRLSASSAMTNNTSSRSYTTTHVMTTVDNMDGVPGGPAPAAATLIIRPENRGKSPRITNTTTSGAANKQEFRNTFGRSSVIGSINSGGSGENEEHGSEQFMSTCTRSILGVDAKQAYIGTARKPVQGREAGLERAIVEFLDDLSDVSSPEPRSGLFTIPGIRESETRAEVWLRGDSERQLQMAERPTVIPGQVTDQRTLADPRHIMSSWSIVEQSPSTPQTGQNEETALYSLDDYSISNPISTESTDDFPLDSALIAETASCSSIAHSSRRTAVLVNGLTAEELINSIRFESDCEGSLGFYGPREFERDQERRRKEAHAKREREKLAAKAAKAAKATTKAAMDSTQGIGVGSSERLRGIVSTFWSQMTQTIITTPSAITTD</sequence>
<feature type="region of interest" description="Disordered" evidence="1">
    <location>
        <begin position="140"/>
        <end position="161"/>
    </location>
</feature>
<keyword evidence="3" id="KW-1185">Reference proteome</keyword>
<feature type="region of interest" description="Disordered" evidence="1">
    <location>
        <begin position="300"/>
        <end position="363"/>
    </location>
</feature>
<feature type="compositionally biased region" description="Basic and acidic residues" evidence="1">
    <location>
        <begin position="300"/>
        <end position="315"/>
    </location>
</feature>
<feature type="region of interest" description="Disordered" evidence="1">
    <location>
        <begin position="473"/>
        <end position="520"/>
    </location>
</feature>
<dbReference type="OrthoDB" id="2428156at2759"/>